<dbReference type="AlphaFoldDB" id="A0A6I4ZT30"/>
<protein>
    <submittedName>
        <fullName evidence="1">YhfH family protein</fullName>
    </submittedName>
</protein>
<dbReference type="Proteomes" id="UP000468638">
    <property type="component" value="Unassembled WGS sequence"/>
</dbReference>
<dbReference type="InterPro" id="IPR025432">
    <property type="entry name" value="YhfH-like"/>
</dbReference>
<dbReference type="EMBL" id="WMEQ01000001">
    <property type="protein sequence ID" value="MYL32334.1"/>
    <property type="molecule type" value="Genomic_DNA"/>
</dbReference>
<dbReference type="Pfam" id="PF14149">
    <property type="entry name" value="YhfH"/>
    <property type="match status" value="1"/>
</dbReference>
<sequence>MMMNALEFFKNLPDKKCAKCGNAYEEQADCYGNLCENCDDPAR</sequence>
<comment type="caution">
    <text evidence="1">The sequence shown here is derived from an EMBL/GenBank/DDBJ whole genome shotgun (WGS) entry which is preliminary data.</text>
</comment>
<organism evidence="1 2">
    <name type="scientific">Pontibacillus yanchengensis</name>
    <dbReference type="NCBI Taxonomy" id="462910"/>
    <lineage>
        <taxon>Bacteria</taxon>
        <taxon>Bacillati</taxon>
        <taxon>Bacillota</taxon>
        <taxon>Bacilli</taxon>
        <taxon>Bacillales</taxon>
        <taxon>Bacillaceae</taxon>
        <taxon>Pontibacillus</taxon>
    </lineage>
</organism>
<evidence type="ECO:0000313" key="2">
    <source>
        <dbReference type="Proteomes" id="UP000468638"/>
    </source>
</evidence>
<dbReference type="OrthoDB" id="1122256at2"/>
<name>A0A6I4ZT30_9BACI</name>
<reference evidence="1 2" key="1">
    <citation type="submission" date="2019-11" db="EMBL/GenBank/DDBJ databases">
        <title>Genome sequences of 17 halophilic strains isolated from different environments.</title>
        <authorList>
            <person name="Furrow R.E."/>
        </authorList>
    </citation>
    <scope>NUCLEOTIDE SEQUENCE [LARGE SCALE GENOMIC DNA]</scope>
    <source>
        <strain evidence="1 2">22514_16_FS</strain>
    </source>
</reference>
<accession>A0A6I4ZT30</accession>
<evidence type="ECO:0000313" key="1">
    <source>
        <dbReference type="EMBL" id="MYL32334.1"/>
    </source>
</evidence>
<proteinExistence type="predicted"/>
<gene>
    <name evidence="1" type="ORF">GLW05_01775</name>
</gene>